<dbReference type="Proteomes" id="UP001254165">
    <property type="component" value="Unassembled WGS sequence"/>
</dbReference>
<dbReference type="InterPro" id="IPR021139">
    <property type="entry name" value="NYN"/>
</dbReference>
<dbReference type="Pfam" id="PF01936">
    <property type="entry name" value="NYN"/>
    <property type="match status" value="1"/>
</dbReference>
<dbReference type="EMBL" id="JAUHMF010000010">
    <property type="protein sequence ID" value="MDT8899548.1"/>
    <property type="molecule type" value="Genomic_DNA"/>
</dbReference>
<gene>
    <name evidence="2" type="ORF">QYE77_14885</name>
</gene>
<proteinExistence type="predicted"/>
<keyword evidence="2" id="KW-0614">Plasmid</keyword>
<comment type="caution">
    <text evidence="2">The sequence shown here is derived from an EMBL/GenBank/DDBJ whole genome shotgun (WGS) entry which is preliminary data.</text>
</comment>
<name>A0ABU3NRV1_9CHLR</name>
<organism evidence="2 3">
    <name type="scientific">Thermanaerothrix solaris</name>
    <dbReference type="NCBI Taxonomy" id="3058434"/>
    <lineage>
        <taxon>Bacteria</taxon>
        <taxon>Bacillati</taxon>
        <taxon>Chloroflexota</taxon>
        <taxon>Anaerolineae</taxon>
        <taxon>Anaerolineales</taxon>
        <taxon>Anaerolineaceae</taxon>
        <taxon>Thermanaerothrix</taxon>
    </lineage>
</organism>
<evidence type="ECO:0000313" key="2">
    <source>
        <dbReference type="EMBL" id="MDT8899548.1"/>
    </source>
</evidence>
<geneLocation type="plasmid" evidence="2">
    <name>p4228-RoL</name>
</geneLocation>
<keyword evidence="3" id="KW-1185">Reference proteome</keyword>
<dbReference type="PANTHER" id="PTHR35458">
    <property type="entry name" value="SLR0755 PROTEIN"/>
    <property type="match status" value="1"/>
</dbReference>
<protein>
    <submittedName>
        <fullName evidence="2">NYN domain-containing protein</fullName>
    </submittedName>
</protein>
<evidence type="ECO:0000313" key="3">
    <source>
        <dbReference type="Proteomes" id="UP001254165"/>
    </source>
</evidence>
<dbReference type="InterPro" id="IPR047140">
    <property type="entry name" value="LabA"/>
</dbReference>
<dbReference type="RefSeq" id="WP_315626330.1">
    <property type="nucleotide sequence ID" value="NZ_JAUHMF010000010.1"/>
</dbReference>
<feature type="domain" description="NYN" evidence="1">
    <location>
        <begin position="3"/>
        <end position="151"/>
    </location>
</feature>
<dbReference type="PANTHER" id="PTHR35458:SF8">
    <property type="entry name" value="SLR0650 PROTEIN"/>
    <property type="match status" value="1"/>
</dbReference>
<dbReference type="Gene3D" id="3.40.50.1010">
    <property type="entry name" value="5'-nuclease"/>
    <property type="match status" value="1"/>
</dbReference>
<accession>A0ABU3NRV1</accession>
<sequence>MNIGIFIDAQNFMTSAYSIYSRPFVNYAALDHYFGQFGHILTKVIFRTPGTDANAESRFLQAMANLGFRVISVEDGRIAANGKAKDRTDIVLTLEVAKVANALDLVILMSGDGDFVPLVRYLDAAGKIVWVVSFPNVASRDLVRACHRFIEATQIPGLIEEQSYVDQPAPAVPAEPQEVPSLEQQLLRLPPFITRLTNRNLVEAIAEFTARQPTIQPAHASLLLTLDRLLVKASEYTTAPKQLAHFLDELRASGQLPRPDSLPGANAMFTLATCMAILDFPRFGLGLVGSAYYVYPFGKKPERMVEVNLEAAARDTLAMLMMPERADAIVDQLLAMPPDEVAQMTAWLDLVDYKTSEPHHNDRWMPPREFTNRIVNAVRIYAAKGLPWDKTAVKEYLHLIRLANIDRWVQVGDKWLRGEIKNLFKPAGLWLPEWDVVLQGELL</sequence>
<reference evidence="2 3" key="1">
    <citation type="submission" date="2023-07" db="EMBL/GenBank/DDBJ databases">
        <title>Novel species of Thermanaerothrix with wide hydrolytic capabilities.</title>
        <authorList>
            <person name="Zayulina K.S."/>
            <person name="Podosokorskaya O.A."/>
            <person name="Elcheninov A.G."/>
        </authorList>
    </citation>
    <scope>NUCLEOTIDE SEQUENCE [LARGE SCALE GENOMIC DNA]</scope>
    <source>
        <strain evidence="2 3">4228-RoL</strain>
        <plasmid evidence="2">p4228-RoL</plasmid>
    </source>
</reference>
<evidence type="ECO:0000259" key="1">
    <source>
        <dbReference type="Pfam" id="PF01936"/>
    </source>
</evidence>